<keyword evidence="2" id="KW-1185">Reference proteome</keyword>
<protein>
    <submittedName>
        <fullName evidence="1">Uncharacterized protein</fullName>
    </submittedName>
</protein>
<dbReference type="Gene3D" id="2.60.120.260">
    <property type="entry name" value="Galactose-binding domain-like"/>
    <property type="match status" value="1"/>
</dbReference>
<reference evidence="1 2" key="1">
    <citation type="submission" date="2024-01" db="EMBL/GenBank/DDBJ databases">
        <title>A draft genome for the cacao thread blight pathogen Marasmiellus scandens.</title>
        <authorList>
            <person name="Baruah I.K."/>
            <person name="Leung J."/>
            <person name="Bukari Y."/>
            <person name="Amoako-Attah I."/>
            <person name="Meinhardt L.W."/>
            <person name="Bailey B.A."/>
            <person name="Cohen S.P."/>
        </authorList>
    </citation>
    <scope>NUCLEOTIDE SEQUENCE [LARGE SCALE GENOMIC DNA]</scope>
    <source>
        <strain evidence="1 2">GH-19</strain>
    </source>
</reference>
<sequence>MTLQHWTFDDRDTEYLHYHPKGRWTLDGTWNASSVTDNPTGTLAWTNDLNATVKFTFPSVNIAAPANAFYYYGMKRSNGGLYAICIDCDPYKPQYTFIDALDTQDKGDGLPVLLFARKFLDYGIHEIILENRNDTRVFHSGNSQLSIDRIIRRSKPNTGSLLIPNSRSFLLNPYGTVQPTARDVEKLPKHKISAQEIISTRKVKLPPHGVLRSSRSRNPLFTSAQASTVRNDNLTVQLAHLPTALSLNNTVTDSGYPRQRPILIM</sequence>
<accession>A0ABR1JUS1</accession>
<dbReference type="EMBL" id="JBANRG010000008">
    <property type="protein sequence ID" value="KAK7464501.1"/>
    <property type="molecule type" value="Genomic_DNA"/>
</dbReference>
<proteinExistence type="predicted"/>
<evidence type="ECO:0000313" key="2">
    <source>
        <dbReference type="Proteomes" id="UP001498398"/>
    </source>
</evidence>
<evidence type="ECO:0000313" key="1">
    <source>
        <dbReference type="EMBL" id="KAK7464501.1"/>
    </source>
</evidence>
<dbReference type="Proteomes" id="UP001498398">
    <property type="component" value="Unassembled WGS sequence"/>
</dbReference>
<gene>
    <name evidence="1" type="ORF">VKT23_006670</name>
</gene>
<comment type="caution">
    <text evidence="1">The sequence shown here is derived from an EMBL/GenBank/DDBJ whole genome shotgun (WGS) entry which is preliminary data.</text>
</comment>
<name>A0ABR1JUS1_9AGAR</name>
<organism evidence="1 2">
    <name type="scientific">Marasmiellus scandens</name>
    <dbReference type="NCBI Taxonomy" id="2682957"/>
    <lineage>
        <taxon>Eukaryota</taxon>
        <taxon>Fungi</taxon>
        <taxon>Dikarya</taxon>
        <taxon>Basidiomycota</taxon>
        <taxon>Agaricomycotina</taxon>
        <taxon>Agaricomycetes</taxon>
        <taxon>Agaricomycetidae</taxon>
        <taxon>Agaricales</taxon>
        <taxon>Marasmiineae</taxon>
        <taxon>Omphalotaceae</taxon>
        <taxon>Marasmiellus</taxon>
    </lineage>
</organism>